<dbReference type="PROSITE" id="PS51257">
    <property type="entry name" value="PROKAR_LIPOPROTEIN"/>
    <property type="match status" value="1"/>
</dbReference>
<evidence type="ECO:0000313" key="2">
    <source>
        <dbReference type="Proteomes" id="UP000199053"/>
    </source>
</evidence>
<gene>
    <name evidence="1" type="ORF">SAMN05660337_0793</name>
</gene>
<evidence type="ECO:0008006" key="3">
    <source>
        <dbReference type="Google" id="ProtNLM"/>
    </source>
</evidence>
<dbReference type="OrthoDB" id="5460224at2"/>
<dbReference type="RefSeq" id="WP_092158409.1">
    <property type="nucleotide sequence ID" value="NZ_FNGA01000001.1"/>
</dbReference>
<dbReference type="STRING" id="246191.SAMN05660337_0793"/>
<evidence type="ECO:0000313" key="1">
    <source>
        <dbReference type="EMBL" id="SDK55110.1"/>
    </source>
</evidence>
<sequence>MKNALITALCILVFSSISTGCLWVMAGAVGVAVVSANLDEYEHSKTNSTGVEALNEHLADQKAVDDALAGVESEKIEVKENVTVDDVLIKYEGEIRTD</sequence>
<dbReference type="Proteomes" id="UP000199053">
    <property type="component" value="Unassembled WGS sequence"/>
</dbReference>
<keyword evidence="2" id="KW-1185">Reference proteome</keyword>
<dbReference type="EMBL" id="FNGA01000001">
    <property type="protein sequence ID" value="SDK55110.1"/>
    <property type="molecule type" value="Genomic_DNA"/>
</dbReference>
<protein>
    <recommendedName>
        <fullName evidence="3">Lipoprotein</fullName>
    </recommendedName>
</protein>
<reference evidence="2" key="1">
    <citation type="submission" date="2016-10" db="EMBL/GenBank/DDBJ databases">
        <authorList>
            <person name="Varghese N."/>
            <person name="Submissions S."/>
        </authorList>
    </citation>
    <scope>NUCLEOTIDE SEQUENCE [LARGE SCALE GENOMIC DNA]</scope>
    <source>
        <strain evidence="2">DSM 16995</strain>
    </source>
</reference>
<dbReference type="AlphaFoldDB" id="A0A1G9CTU1"/>
<name>A0A1G9CTU1_9BACT</name>
<accession>A0A1G9CTU1</accession>
<proteinExistence type="predicted"/>
<organism evidence="1 2">
    <name type="scientific">Maridesulfovibrio ferrireducens</name>
    <dbReference type="NCBI Taxonomy" id="246191"/>
    <lineage>
        <taxon>Bacteria</taxon>
        <taxon>Pseudomonadati</taxon>
        <taxon>Thermodesulfobacteriota</taxon>
        <taxon>Desulfovibrionia</taxon>
        <taxon>Desulfovibrionales</taxon>
        <taxon>Desulfovibrionaceae</taxon>
        <taxon>Maridesulfovibrio</taxon>
    </lineage>
</organism>